<dbReference type="CDD" id="cd02933">
    <property type="entry name" value="OYE_like_FMN"/>
    <property type="match status" value="1"/>
</dbReference>
<keyword evidence="3" id="KW-1185">Reference proteome</keyword>
<feature type="domain" description="NADH:flavin oxidoreductase/NADH oxidase N-terminal" evidence="1">
    <location>
        <begin position="9"/>
        <end position="269"/>
    </location>
</feature>
<evidence type="ECO:0000313" key="3">
    <source>
        <dbReference type="Proteomes" id="UP000015464"/>
    </source>
</evidence>
<reference evidence="2 3" key="1">
    <citation type="journal article" date="2011" name="Science">
        <title>Comparative functional genomics of the fission yeasts.</title>
        <authorList>
            <person name="Rhind N."/>
            <person name="Chen Z."/>
            <person name="Yassour M."/>
            <person name="Thompson D.A."/>
            <person name="Haas B.J."/>
            <person name="Habib N."/>
            <person name="Wapinski I."/>
            <person name="Roy S."/>
            <person name="Lin M.F."/>
            <person name="Heiman D.I."/>
            <person name="Young S.K."/>
            <person name="Furuya K."/>
            <person name="Guo Y."/>
            <person name="Pidoux A."/>
            <person name="Chen H.M."/>
            <person name="Robbertse B."/>
            <person name="Goldberg J.M."/>
            <person name="Aoki K."/>
            <person name="Bayne E.H."/>
            <person name="Berlin A.M."/>
            <person name="Desjardins C.A."/>
            <person name="Dobbs E."/>
            <person name="Dukaj L."/>
            <person name="Fan L."/>
            <person name="FitzGerald M.G."/>
            <person name="French C."/>
            <person name="Gujja S."/>
            <person name="Hansen K."/>
            <person name="Keifenheim D."/>
            <person name="Levin J.Z."/>
            <person name="Mosher R.A."/>
            <person name="Mueller C.A."/>
            <person name="Pfiffner J."/>
            <person name="Priest M."/>
            <person name="Russ C."/>
            <person name="Smialowska A."/>
            <person name="Swoboda P."/>
            <person name="Sykes S.M."/>
            <person name="Vaughn M."/>
            <person name="Vengrova S."/>
            <person name="Yoder R."/>
            <person name="Zeng Q."/>
            <person name="Allshire R."/>
            <person name="Baulcombe D."/>
            <person name="Birren B.W."/>
            <person name="Brown W."/>
            <person name="Ekwall K."/>
            <person name="Kellis M."/>
            <person name="Leatherwood J."/>
            <person name="Levin H."/>
            <person name="Margalit H."/>
            <person name="Martienssen R."/>
            <person name="Nieduszynski C.A."/>
            <person name="Spatafora J.W."/>
            <person name="Friedman N."/>
            <person name="Dalgaard J.Z."/>
            <person name="Baumann P."/>
            <person name="Niki H."/>
            <person name="Regev A."/>
            <person name="Nusbaum C."/>
        </authorList>
    </citation>
    <scope>NUCLEOTIDE SEQUENCE [LARGE SCALE GENOMIC DNA]</scope>
    <source>
        <strain evidence="3">OY26 / ATCC MYA-4695 / CBS 11777 / NBRC 106824 / NRRL Y48691</strain>
    </source>
</reference>
<proteinExistence type="predicted"/>
<name>S9VSI7_SCHCR</name>
<dbReference type="InterPro" id="IPR001155">
    <property type="entry name" value="OxRdtase_FMN_N"/>
</dbReference>
<dbReference type="Proteomes" id="UP000015464">
    <property type="component" value="Unassembled WGS sequence"/>
</dbReference>
<dbReference type="GO" id="GO:0003959">
    <property type="term" value="F:NADPH dehydrogenase activity"/>
    <property type="evidence" value="ECO:0007669"/>
    <property type="project" value="TreeGrafter"/>
</dbReference>
<dbReference type="InterPro" id="IPR045247">
    <property type="entry name" value="Oye-like"/>
</dbReference>
<dbReference type="PANTHER" id="PTHR22893">
    <property type="entry name" value="NADH OXIDOREDUCTASE-RELATED"/>
    <property type="match status" value="1"/>
</dbReference>
<dbReference type="SUPFAM" id="SSF51395">
    <property type="entry name" value="FMN-linked oxidoreductases"/>
    <property type="match status" value="2"/>
</dbReference>
<dbReference type="STRING" id="653667.S9VSI7"/>
<dbReference type="AlphaFoldDB" id="S9VSI7"/>
<dbReference type="RefSeq" id="XP_013026030.1">
    <property type="nucleotide sequence ID" value="XM_013170576.1"/>
</dbReference>
<dbReference type="PANTHER" id="PTHR22893:SF91">
    <property type="entry name" value="NADPH DEHYDROGENASE 2-RELATED"/>
    <property type="match status" value="1"/>
</dbReference>
<dbReference type="InterPro" id="IPR013785">
    <property type="entry name" value="Aldolase_TIM"/>
</dbReference>
<sequence length="519" mass="58415">MTAGLEQSNLFKPIIVGKNTLDQRVVFAPTTRFRAVDDHTPSDLMLQYYSDRAQAPGSLIITEATFISPRAGLYPNIPGIWNDKHVQGWKKITDAVHAKGSYMACQVMFLGRVGSPELLKKHGLDLISPSAIYKCEESKKAAEAAGNPVRALTEEEIKGIIYEDYKNAAINAMEAGFDYVEIHSAHGYMLDQFLQPATNQRTDNYGGSIEKRARIVLEIIDLLSDTIGAEKLAIRLSPWAKFQGMKAEQDTVHPITTFSYIVNELQKRANNEIKGIIYEDYKNAAINAMEAGFDYVEIHSAHGYMLDQFLQPATNQRTDNYGGSIEKRARIVLEIIDLLSDTIGAEKLAIRLSPWAKFQGMKAEEDTVHPITTFSYIVNELQKRANNGKQLAYLSLVEPRVQGIFDVNASDIVGSNDFIKKLWKGAILHSGNYTYDSPEFKLLKADVNVDNRTMIGFSRYFTSNPDLIERLKKGLELTPYVRSLFYATNNYGYNTFANYGKELQFDLKAEEKRRPVSLI</sequence>
<evidence type="ECO:0000313" key="2">
    <source>
        <dbReference type="EMBL" id="EPY49154.1"/>
    </source>
</evidence>
<dbReference type="HOGENOM" id="CLU_012153_0_0_1"/>
<protein>
    <submittedName>
        <fullName evidence="2">NAPDH dehydrogenase old yellow enzyme</fullName>
    </submittedName>
</protein>
<gene>
    <name evidence="2" type="ORF">SPOG_04992</name>
</gene>
<dbReference type="Gene3D" id="3.20.20.70">
    <property type="entry name" value="Aldolase class I"/>
    <property type="match status" value="2"/>
</dbReference>
<feature type="domain" description="NADH:flavin oxidoreductase/NADH oxidase N-terminal" evidence="1">
    <location>
        <begin position="271"/>
        <end position="477"/>
    </location>
</feature>
<evidence type="ECO:0000259" key="1">
    <source>
        <dbReference type="Pfam" id="PF00724"/>
    </source>
</evidence>
<dbReference type="OrthoDB" id="276546at2759"/>
<dbReference type="Pfam" id="PF00724">
    <property type="entry name" value="Oxidored_FMN"/>
    <property type="match status" value="2"/>
</dbReference>
<dbReference type="OMA" id="EKAGPIM"/>
<organism evidence="2 3">
    <name type="scientific">Schizosaccharomyces cryophilus (strain OY26 / ATCC MYA-4695 / CBS 11777 / NBRC 106824 / NRRL Y48691)</name>
    <name type="common">Fission yeast</name>
    <dbReference type="NCBI Taxonomy" id="653667"/>
    <lineage>
        <taxon>Eukaryota</taxon>
        <taxon>Fungi</taxon>
        <taxon>Dikarya</taxon>
        <taxon>Ascomycota</taxon>
        <taxon>Taphrinomycotina</taxon>
        <taxon>Schizosaccharomycetes</taxon>
        <taxon>Schizosaccharomycetales</taxon>
        <taxon>Schizosaccharomycetaceae</taxon>
        <taxon>Schizosaccharomyces</taxon>
    </lineage>
</organism>
<dbReference type="GO" id="GO:0010181">
    <property type="term" value="F:FMN binding"/>
    <property type="evidence" value="ECO:0007669"/>
    <property type="project" value="InterPro"/>
</dbReference>
<dbReference type="EMBL" id="KE547001">
    <property type="protein sequence ID" value="EPY49154.1"/>
    <property type="molecule type" value="Genomic_DNA"/>
</dbReference>
<accession>S9VSI7</accession>
<dbReference type="GeneID" id="25039303"/>
<dbReference type="eggNOG" id="KOG0134">
    <property type="taxonomic scope" value="Eukaryota"/>
</dbReference>